<gene>
    <name evidence="3" type="ORF">SAMN05421687_106114</name>
</gene>
<dbReference type="RefSeq" id="WP_076559201.1">
    <property type="nucleotide sequence ID" value="NZ_FTOC01000006.1"/>
</dbReference>
<evidence type="ECO:0000256" key="1">
    <source>
        <dbReference type="ARBA" id="ARBA00022801"/>
    </source>
</evidence>
<dbReference type="PANTHER" id="PTHR43056">
    <property type="entry name" value="PEPTIDASE S9 PROLYL OLIGOPEPTIDASE"/>
    <property type="match status" value="1"/>
</dbReference>
<reference evidence="4" key="1">
    <citation type="submission" date="2017-01" db="EMBL/GenBank/DDBJ databases">
        <authorList>
            <person name="Varghese N."/>
            <person name="Submissions S."/>
        </authorList>
    </citation>
    <scope>NUCLEOTIDE SEQUENCE [LARGE SCALE GENOMIC DNA]</scope>
    <source>
        <strain evidence="4">DSM 23127</strain>
    </source>
</reference>
<sequence>MTETIITERGLPCTLRDGTILYANVYRPKESGRFPVLLTRLPYNKDLTNYSHRYTDPIQMAENGYVVIIQDVRGRFASEGVFKPFIHEAEDGYDSVEWAADLPYSNGKVGMFGLSYYGFTQVYAAKEQPPSLKATFPAFTGNDVSRGMSSKPGKLDLGKAQTWFLDSVAPDFLYRIGYKDAWKSLKQDLERIFEWHTYAPVQEWPPTAKYPELHEVFKSYITGSLTEFMPNPLPFIKVPGFHMAGWFDCFLDETITNYTELSNSNYTQKLIIGPWGHGTFSSYFGDRFFGLDASMTSKDITDLHLEWFDHWLKEKESDMPEVTYFTMGTNEWKKTSRWPLPETEYTPLYLDKNSSLSWSKPSERIKDSFKYDPAHPMPTMGGRTLFFEGVNTGPLAQNKVEKREDHLLYTSAPLREDVEVTGPVNLKLTAISEAKDTDFTAVLTEVLPDGTSIYITDGITRTSTKTGDASERFKTYTISLSSTSIYIKEGSSLRIRISSSSFPQYDVNLNTEETMITSDASVKTTQTVHLAESKLILPLVPTSRL</sequence>
<dbReference type="InterPro" id="IPR005674">
    <property type="entry name" value="CocE/Ser_esterase"/>
</dbReference>
<accession>A0A1N7JIW8</accession>
<dbReference type="Gene3D" id="1.10.3020.10">
    <property type="entry name" value="alpha-amino acid ester hydrolase ( Helical cap domain)"/>
    <property type="match status" value="1"/>
</dbReference>
<name>A0A1N7JIW8_9BACI</name>
<dbReference type="Proteomes" id="UP000187608">
    <property type="component" value="Unassembled WGS sequence"/>
</dbReference>
<dbReference type="NCBIfam" id="TIGR00976">
    <property type="entry name" value="CocE_NonD"/>
    <property type="match status" value="1"/>
</dbReference>
<dbReference type="EMBL" id="FTOC01000006">
    <property type="protein sequence ID" value="SIS49204.1"/>
    <property type="molecule type" value="Genomic_DNA"/>
</dbReference>
<dbReference type="PANTHER" id="PTHR43056:SF10">
    <property type="entry name" value="COCE_NOND FAMILY, PUTATIVE (AFU_ORTHOLOGUE AFUA_7G00600)-RELATED"/>
    <property type="match status" value="1"/>
</dbReference>
<evidence type="ECO:0000313" key="3">
    <source>
        <dbReference type="EMBL" id="SIS49204.1"/>
    </source>
</evidence>
<dbReference type="Pfam" id="PF08530">
    <property type="entry name" value="PepX_C"/>
    <property type="match status" value="1"/>
</dbReference>
<dbReference type="STRING" id="570947.SAMN05421687_106114"/>
<dbReference type="Gene3D" id="2.60.120.260">
    <property type="entry name" value="Galactose-binding domain-like"/>
    <property type="match status" value="1"/>
</dbReference>
<protein>
    <recommendedName>
        <fullName evidence="2">Xaa-Pro dipeptidyl-peptidase C-terminal domain-containing protein</fullName>
    </recommendedName>
</protein>
<organism evidence="3 4">
    <name type="scientific">Salimicrobium flavidum</name>
    <dbReference type="NCBI Taxonomy" id="570947"/>
    <lineage>
        <taxon>Bacteria</taxon>
        <taxon>Bacillati</taxon>
        <taxon>Bacillota</taxon>
        <taxon>Bacilli</taxon>
        <taxon>Bacillales</taxon>
        <taxon>Bacillaceae</taxon>
        <taxon>Salimicrobium</taxon>
    </lineage>
</organism>
<dbReference type="SUPFAM" id="SSF53474">
    <property type="entry name" value="alpha/beta-Hydrolases"/>
    <property type="match status" value="1"/>
</dbReference>
<keyword evidence="1" id="KW-0378">Hydrolase</keyword>
<feature type="domain" description="Xaa-Pro dipeptidyl-peptidase C-terminal" evidence="2">
    <location>
        <begin position="305"/>
        <end position="536"/>
    </location>
</feature>
<keyword evidence="4" id="KW-1185">Reference proteome</keyword>
<dbReference type="GO" id="GO:0008239">
    <property type="term" value="F:dipeptidyl-peptidase activity"/>
    <property type="evidence" value="ECO:0007669"/>
    <property type="project" value="InterPro"/>
</dbReference>
<evidence type="ECO:0000313" key="4">
    <source>
        <dbReference type="Proteomes" id="UP000187608"/>
    </source>
</evidence>
<dbReference type="InterPro" id="IPR013736">
    <property type="entry name" value="Xaa-Pro_dipept_C"/>
</dbReference>
<dbReference type="OrthoDB" id="319764at2"/>
<evidence type="ECO:0000259" key="2">
    <source>
        <dbReference type="SMART" id="SM00939"/>
    </source>
</evidence>
<dbReference type="InterPro" id="IPR029058">
    <property type="entry name" value="AB_hydrolase_fold"/>
</dbReference>
<dbReference type="Gene3D" id="3.40.50.1820">
    <property type="entry name" value="alpha/beta hydrolase"/>
    <property type="match status" value="1"/>
</dbReference>
<dbReference type="AlphaFoldDB" id="A0A1N7JIW8"/>
<proteinExistence type="predicted"/>
<dbReference type="InterPro" id="IPR050585">
    <property type="entry name" value="Xaa-Pro_dipeptidyl-ppase/CocE"/>
</dbReference>
<dbReference type="InterPro" id="IPR008979">
    <property type="entry name" value="Galactose-bd-like_sf"/>
</dbReference>
<dbReference type="Pfam" id="PF02129">
    <property type="entry name" value="Peptidase_S15"/>
    <property type="match status" value="1"/>
</dbReference>
<dbReference type="InterPro" id="IPR000383">
    <property type="entry name" value="Xaa-Pro-like_dom"/>
</dbReference>
<dbReference type="SMART" id="SM00939">
    <property type="entry name" value="PepX_C"/>
    <property type="match status" value="1"/>
</dbReference>
<dbReference type="SUPFAM" id="SSF49785">
    <property type="entry name" value="Galactose-binding domain-like"/>
    <property type="match status" value="1"/>
</dbReference>